<dbReference type="OrthoDB" id="9773828at2"/>
<dbReference type="PANTHER" id="PTHR43364:SF1">
    <property type="entry name" value="OXIDOREDUCTASE YDHF"/>
    <property type="match status" value="1"/>
</dbReference>
<dbReference type="Gene3D" id="3.20.20.100">
    <property type="entry name" value="NADP-dependent oxidoreductase domain"/>
    <property type="match status" value="1"/>
</dbReference>
<dbReference type="PANTHER" id="PTHR43364">
    <property type="entry name" value="NADH-SPECIFIC METHYLGLYOXAL REDUCTASE-RELATED"/>
    <property type="match status" value="1"/>
</dbReference>
<protein>
    <submittedName>
        <fullName evidence="2">Aldo keto reductase family oxidoreductase</fullName>
    </submittedName>
</protein>
<dbReference type="AlphaFoldDB" id="A0A0R2A0E9"/>
<dbReference type="SUPFAM" id="SSF51430">
    <property type="entry name" value="NAD(P)-linked oxidoreductase"/>
    <property type="match status" value="1"/>
</dbReference>
<organism evidence="2 3">
    <name type="scientific">Paucilactobacillus vaccinostercus DSM 20634</name>
    <dbReference type="NCBI Taxonomy" id="1423813"/>
    <lineage>
        <taxon>Bacteria</taxon>
        <taxon>Bacillati</taxon>
        <taxon>Bacillota</taxon>
        <taxon>Bacilli</taxon>
        <taxon>Lactobacillales</taxon>
        <taxon>Lactobacillaceae</taxon>
        <taxon>Paucilactobacillus</taxon>
    </lineage>
</organism>
<evidence type="ECO:0000313" key="2">
    <source>
        <dbReference type="EMBL" id="KRM60638.1"/>
    </source>
</evidence>
<dbReference type="PATRIC" id="fig|1423813.3.peg.455"/>
<feature type="domain" description="NADP-dependent oxidoreductase" evidence="1">
    <location>
        <begin position="16"/>
        <end position="305"/>
    </location>
</feature>
<dbReference type="STRING" id="1423813.FC26_GL000446"/>
<dbReference type="Pfam" id="PF00248">
    <property type="entry name" value="Aldo_ket_red"/>
    <property type="match status" value="1"/>
</dbReference>
<comment type="caution">
    <text evidence="2">The sequence shown here is derived from an EMBL/GenBank/DDBJ whole genome shotgun (WGS) entry which is preliminary data.</text>
</comment>
<dbReference type="EMBL" id="AYYY01000062">
    <property type="protein sequence ID" value="KRM60638.1"/>
    <property type="molecule type" value="Genomic_DNA"/>
</dbReference>
<sequence>MKTVQLGNTNLAVSNVALGIMRMNGLSAKQAAEVLTTAKEAGINYIDSADIYGMGGSEETFAAGMKEAGFTRDDFYIQSKGGIVIDQDRSHDDIVLGKRYDFSKQHLLDAVDGILKRMKIDYLDAFLLHRPDPLLEVDEIAAAFDELQTSGKVRHFGVSNFNPQQVELVQSGINQRLMMNQLQFGLMHTGMVDFGLHTNMADADSISHDGGLMEYTRRKNMLIQAWSPFQYGVFEGPFVDNPKFPELNALLAKMADEKGVTKNAIVTAWILRHPAQTQVILGTMNPQHLKESAAGSDVTLTKQEWYDLYFEAGHELP</sequence>
<evidence type="ECO:0000313" key="3">
    <source>
        <dbReference type="Proteomes" id="UP000051733"/>
    </source>
</evidence>
<dbReference type="RefSeq" id="WP_057780363.1">
    <property type="nucleotide sequence ID" value="NZ_AYYY01000062.1"/>
</dbReference>
<gene>
    <name evidence="2" type="ORF">FC26_GL000446</name>
</gene>
<dbReference type="InterPro" id="IPR036812">
    <property type="entry name" value="NAD(P)_OxRdtase_dom_sf"/>
</dbReference>
<name>A0A0R2A0E9_9LACO</name>
<evidence type="ECO:0000259" key="1">
    <source>
        <dbReference type="Pfam" id="PF00248"/>
    </source>
</evidence>
<accession>A0A0R2A0E9</accession>
<dbReference type="InterPro" id="IPR050523">
    <property type="entry name" value="AKR_Detox_Biosynth"/>
</dbReference>
<dbReference type="InterPro" id="IPR023210">
    <property type="entry name" value="NADP_OxRdtase_dom"/>
</dbReference>
<keyword evidence="3" id="KW-1185">Reference proteome</keyword>
<reference evidence="2 3" key="1">
    <citation type="journal article" date="2015" name="Genome Announc.">
        <title>Expanding the biotechnology potential of lactobacilli through comparative genomics of 213 strains and associated genera.</title>
        <authorList>
            <person name="Sun Z."/>
            <person name="Harris H.M."/>
            <person name="McCann A."/>
            <person name="Guo C."/>
            <person name="Argimon S."/>
            <person name="Zhang W."/>
            <person name="Yang X."/>
            <person name="Jeffery I.B."/>
            <person name="Cooney J.C."/>
            <person name="Kagawa T.F."/>
            <person name="Liu W."/>
            <person name="Song Y."/>
            <person name="Salvetti E."/>
            <person name="Wrobel A."/>
            <person name="Rasinkangas P."/>
            <person name="Parkhill J."/>
            <person name="Rea M.C."/>
            <person name="O'Sullivan O."/>
            <person name="Ritari J."/>
            <person name="Douillard F.P."/>
            <person name="Paul Ross R."/>
            <person name="Yang R."/>
            <person name="Briner A.E."/>
            <person name="Felis G.E."/>
            <person name="de Vos W.M."/>
            <person name="Barrangou R."/>
            <person name="Klaenhammer T.R."/>
            <person name="Caufield P.W."/>
            <person name="Cui Y."/>
            <person name="Zhang H."/>
            <person name="O'Toole P.W."/>
        </authorList>
    </citation>
    <scope>NUCLEOTIDE SEQUENCE [LARGE SCALE GENOMIC DNA]</scope>
    <source>
        <strain evidence="2 3">DSM 20634</strain>
    </source>
</reference>
<dbReference type="GO" id="GO:0005829">
    <property type="term" value="C:cytosol"/>
    <property type="evidence" value="ECO:0007669"/>
    <property type="project" value="TreeGrafter"/>
</dbReference>
<proteinExistence type="predicted"/>
<dbReference type="Proteomes" id="UP000051733">
    <property type="component" value="Unassembled WGS sequence"/>
</dbReference>